<dbReference type="EMBL" id="JAINUG010000155">
    <property type="protein sequence ID" value="KAJ8391580.1"/>
    <property type="molecule type" value="Genomic_DNA"/>
</dbReference>
<reference evidence="2" key="1">
    <citation type="journal article" date="2023" name="Science">
        <title>Genome structures resolve the early diversification of teleost fishes.</title>
        <authorList>
            <person name="Parey E."/>
            <person name="Louis A."/>
            <person name="Montfort J."/>
            <person name="Bouchez O."/>
            <person name="Roques C."/>
            <person name="Iampietro C."/>
            <person name="Lluch J."/>
            <person name="Castinel A."/>
            <person name="Donnadieu C."/>
            <person name="Desvignes T."/>
            <person name="Floi Bucao C."/>
            <person name="Jouanno E."/>
            <person name="Wen M."/>
            <person name="Mejri S."/>
            <person name="Dirks R."/>
            <person name="Jansen H."/>
            <person name="Henkel C."/>
            <person name="Chen W.J."/>
            <person name="Zahm M."/>
            <person name="Cabau C."/>
            <person name="Klopp C."/>
            <person name="Thompson A.W."/>
            <person name="Robinson-Rechavi M."/>
            <person name="Braasch I."/>
            <person name="Lecointre G."/>
            <person name="Bobe J."/>
            <person name="Postlethwait J.H."/>
            <person name="Berthelot C."/>
            <person name="Roest Crollius H."/>
            <person name="Guiguen Y."/>
        </authorList>
    </citation>
    <scope>NUCLEOTIDE SEQUENCE</scope>
    <source>
        <strain evidence="2">NC1722</strain>
    </source>
</reference>
<gene>
    <name evidence="2" type="ORF">AAFF_G00087210</name>
</gene>
<dbReference type="Proteomes" id="UP001221898">
    <property type="component" value="Unassembled WGS sequence"/>
</dbReference>
<evidence type="ECO:0000313" key="2">
    <source>
        <dbReference type="EMBL" id="KAJ8391580.1"/>
    </source>
</evidence>
<sequence>MRELSSPGLRGKKAQEHGPEPNADVSKMRRAVKSGDGATRTPHYCLPCPAVPVSVISAGQLSPRVKDSAMFQQAMGAC</sequence>
<name>A0AAD7RWK6_9TELE</name>
<organism evidence="2 3">
    <name type="scientific">Aldrovandia affinis</name>
    <dbReference type="NCBI Taxonomy" id="143900"/>
    <lineage>
        <taxon>Eukaryota</taxon>
        <taxon>Metazoa</taxon>
        <taxon>Chordata</taxon>
        <taxon>Craniata</taxon>
        <taxon>Vertebrata</taxon>
        <taxon>Euteleostomi</taxon>
        <taxon>Actinopterygii</taxon>
        <taxon>Neopterygii</taxon>
        <taxon>Teleostei</taxon>
        <taxon>Notacanthiformes</taxon>
        <taxon>Halosauridae</taxon>
        <taxon>Aldrovandia</taxon>
    </lineage>
</organism>
<accession>A0AAD7RWK6</accession>
<evidence type="ECO:0000313" key="3">
    <source>
        <dbReference type="Proteomes" id="UP001221898"/>
    </source>
</evidence>
<evidence type="ECO:0000256" key="1">
    <source>
        <dbReference type="SAM" id="MobiDB-lite"/>
    </source>
</evidence>
<proteinExistence type="predicted"/>
<feature type="region of interest" description="Disordered" evidence="1">
    <location>
        <begin position="1"/>
        <end position="40"/>
    </location>
</feature>
<keyword evidence="3" id="KW-1185">Reference proteome</keyword>
<comment type="caution">
    <text evidence="2">The sequence shown here is derived from an EMBL/GenBank/DDBJ whole genome shotgun (WGS) entry which is preliminary data.</text>
</comment>
<dbReference type="AlphaFoldDB" id="A0AAD7RWK6"/>
<protein>
    <submittedName>
        <fullName evidence="2">Uncharacterized protein</fullName>
    </submittedName>
</protein>